<evidence type="ECO:0000313" key="2">
    <source>
        <dbReference type="Proteomes" id="UP001396334"/>
    </source>
</evidence>
<organism evidence="1 2">
    <name type="scientific">Hibiscus sabdariffa</name>
    <name type="common">roselle</name>
    <dbReference type="NCBI Taxonomy" id="183260"/>
    <lineage>
        <taxon>Eukaryota</taxon>
        <taxon>Viridiplantae</taxon>
        <taxon>Streptophyta</taxon>
        <taxon>Embryophyta</taxon>
        <taxon>Tracheophyta</taxon>
        <taxon>Spermatophyta</taxon>
        <taxon>Magnoliopsida</taxon>
        <taxon>eudicotyledons</taxon>
        <taxon>Gunneridae</taxon>
        <taxon>Pentapetalae</taxon>
        <taxon>rosids</taxon>
        <taxon>malvids</taxon>
        <taxon>Malvales</taxon>
        <taxon>Malvaceae</taxon>
        <taxon>Malvoideae</taxon>
        <taxon>Hibiscus</taxon>
    </lineage>
</organism>
<sequence length="91" mass="10480">MQLKKEVSILTRQIDLARSEVEDLRQVLNKETLGDERWVKIQKDPDTQYPKLQVQIQSRQHLPWLLVLSSSLSLDKASVLNRCSSSFATSN</sequence>
<comment type="caution">
    <text evidence="1">The sequence shown here is derived from an EMBL/GenBank/DDBJ whole genome shotgun (WGS) entry which is preliminary data.</text>
</comment>
<keyword evidence="2" id="KW-1185">Reference proteome</keyword>
<gene>
    <name evidence="1" type="ORF">V6N11_058299</name>
</gene>
<dbReference type="Proteomes" id="UP001396334">
    <property type="component" value="Unassembled WGS sequence"/>
</dbReference>
<name>A0ABR2U3X4_9ROSI</name>
<proteinExistence type="predicted"/>
<accession>A0ABR2U3X4</accession>
<reference evidence="1 2" key="1">
    <citation type="journal article" date="2024" name="G3 (Bethesda)">
        <title>Genome assembly of Hibiscus sabdariffa L. provides insights into metabolisms of medicinal natural products.</title>
        <authorList>
            <person name="Kim T."/>
        </authorList>
    </citation>
    <scope>NUCLEOTIDE SEQUENCE [LARGE SCALE GENOMIC DNA]</scope>
    <source>
        <strain evidence="1">TK-2024</strain>
        <tissue evidence="1">Old leaves</tissue>
    </source>
</reference>
<dbReference type="EMBL" id="JBBPBN010000002">
    <property type="protein sequence ID" value="KAK9044398.1"/>
    <property type="molecule type" value="Genomic_DNA"/>
</dbReference>
<protein>
    <submittedName>
        <fullName evidence="1">Uncharacterized protein</fullName>
    </submittedName>
</protein>
<evidence type="ECO:0000313" key="1">
    <source>
        <dbReference type="EMBL" id="KAK9044398.1"/>
    </source>
</evidence>